<dbReference type="GO" id="GO:0016887">
    <property type="term" value="F:ATP hydrolysis activity"/>
    <property type="evidence" value="ECO:0007669"/>
    <property type="project" value="RHEA"/>
</dbReference>
<evidence type="ECO:0000313" key="15">
    <source>
        <dbReference type="Proteomes" id="UP000306631"/>
    </source>
</evidence>
<evidence type="ECO:0000256" key="7">
    <source>
        <dbReference type="ARBA" id="ARBA00022840"/>
    </source>
</evidence>
<dbReference type="InterPro" id="IPR006344">
    <property type="entry name" value="RecD"/>
</dbReference>
<accession>A0A4S2CSZ2</accession>
<comment type="catalytic activity">
    <reaction evidence="11">
        <text>ATP + H2O = ADP + phosphate + H(+)</text>
        <dbReference type="Rhea" id="RHEA:13065"/>
        <dbReference type="ChEBI" id="CHEBI:15377"/>
        <dbReference type="ChEBI" id="CHEBI:15378"/>
        <dbReference type="ChEBI" id="CHEBI:30616"/>
        <dbReference type="ChEBI" id="CHEBI:43474"/>
        <dbReference type="ChEBI" id="CHEBI:456216"/>
        <dbReference type="EC" id="5.6.2.3"/>
    </reaction>
</comment>
<name>A0A4S2CSZ2_STEMA</name>
<keyword evidence="6 11" id="KW-0269">Exonuclease</keyword>
<dbReference type="PANTHER" id="PTHR43788">
    <property type="entry name" value="DNA2/NAM7 HELICASE FAMILY MEMBER"/>
    <property type="match status" value="1"/>
</dbReference>
<dbReference type="InterPro" id="IPR050534">
    <property type="entry name" value="Coronavir_polyprotein_1ab"/>
</dbReference>
<proteinExistence type="inferred from homology"/>
<dbReference type="GO" id="GO:0043139">
    <property type="term" value="F:5'-3' DNA helicase activity"/>
    <property type="evidence" value="ECO:0007669"/>
    <property type="project" value="UniProtKB-UniRule"/>
</dbReference>
<feature type="region of interest" description="Disordered" evidence="12">
    <location>
        <begin position="615"/>
        <end position="635"/>
    </location>
</feature>
<evidence type="ECO:0000259" key="13">
    <source>
        <dbReference type="SMART" id="SM00382"/>
    </source>
</evidence>
<keyword evidence="5 11" id="KW-0347">Helicase</keyword>
<dbReference type="CDD" id="cd18809">
    <property type="entry name" value="SF1_C_RecD"/>
    <property type="match status" value="1"/>
</dbReference>
<dbReference type="GO" id="GO:0003677">
    <property type="term" value="F:DNA binding"/>
    <property type="evidence" value="ECO:0007669"/>
    <property type="project" value="UniProtKB-UniRule"/>
</dbReference>
<keyword evidence="10 11" id="KW-0413">Isomerase</keyword>
<organism evidence="14 15">
    <name type="scientific">Stenotrophomonas maltophilia</name>
    <name type="common">Pseudomonas maltophilia</name>
    <name type="synonym">Xanthomonas maltophilia</name>
    <dbReference type="NCBI Taxonomy" id="40324"/>
    <lineage>
        <taxon>Bacteria</taxon>
        <taxon>Pseudomonadati</taxon>
        <taxon>Pseudomonadota</taxon>
        <taxon>Gammaproteobacteria</taxon>
        <taxon>Lysobacterales</taxon>
        <taxon>Lysobacteraceae</taxon>
        <taxon>Stenotrophomonas</taxon>
        <taxon>Stenotrophomonas maltophilia group</taxon>
    </lineage>
</organism>
<comment type="function">
    <text evidence="11">A helicase/nuclease that prepares dsDNA breaks (DSB) for recombinational DNA repair. Binds to DSBs and unwinds DNA via a highly rapid and processive ATP-dependent bidirectional helicase activity. Unwinds dsDNA until it encounters a Chi (crossover hotspot instigator) sequence from the 3' direction. Cuts ssDNA a few nucleotides 3' to the Chi site. The properties and activities of the enzyme are changed at Chi. The Chi-altered holoenzyme produces a long 3'-ssDNA overhang and facilitates RecA-binding to the ssDNA for homologous DNA recombination and repair. Holoenzyme degrades any linearized DNA that is unable to undergo homologous recombination. In the holoenzyme this subunit has ssDNA-dependent ATPase and 5'-3' helicase activity. When added to pre-assembled RecBC greatly stimulates nuclease activity and augments holoenzyme processivity. Negatively regulates the RecA-loading ability of RecBCD.</text>
</comment>
<keyword evidence="8 11" id="KW-0238">DNA-binding</keyword>
<evidence type="ECO:0000256" key="8">
    <source>
        <dbReference type="ARBA" id="ARBA00023125"/>
    </source>
</evidence>
<keyword evidence="2 11" id="KW-0547">Nucleotide-binding</keyword>
<evidence type="ECO:0000256" key="6">
    <source>
        <dbReference type="ARBA" id="ARBA00022839"/>
    </source>
</evidence>
<gene>
    <name evidence="11 14" type="primary">recD</name>
    <name evidence="14" type="ORF">E5352_17715</name>
</gene>
<dbReference type="InterPro" id="IPR027785">
    <property type="entry name" value="UvrD-like_helicase_C"/>
</dbReference>
<feature type="binding site" evidence="11">
    <location>
        <begin position="173"/>
        <end position="180"/>
    </location>
    <ligand>
        <name>ATP</name>
        <dbReference type="ChEBI" id="CHEBI:30616"/>
    </ligand>
</feature>
<evidence type="ECO:0000256" key="2">
    <source>
        <dbReference type="ARBA" id="ARBA00022741"/>
    </source>
</evidence>
<dbReference type="GO" id="GO:0009338">
    <property type="term" value="C:exodeoxyribonuclease V complex"/>
    <property type="evidence" value="ECO:0007669"/>
    <property type="project" value="InterPro"/>
</dbReference>
<evidence type="ECO:0000256" key="1">
    <source>
        <dbReference type="ARBA" id="ARBA00022722"/>
    </source>
</evidence>
<comment type="subunit">
    <text evidence="11">Heterotrimer of RecB, RecC and RecD. All subunits contribute to DNA-binding.</text>
</comment>
<evidence type="ECO:0000256" key="3">
    <source>
        <dbReference type="ARBA" id="ARBA00022763"/>
    </source>
</evidence>
<dbReference type="GO" id="GO:0005524">
    <property type="term" value="F:ATP binding"/>
    <property type="evidence" value="ECO:0007669"/>
    <property type="project" value="UniProtKB-UniRule"/>
</dbReference>
<dbReference type="Gene3D" id="3.40.50.300">
    <property type="entry name" value="P-loop containing nucleotide triphosphate hydrolases"/>
    <property type="match status" value="3"/>
</dbReference>
<dbReference type="Pfam" id="PF13245">
    <property type="entry name" value="AAA_19"/>
    <property type="match status" value="1"/>
</dbReference>
<dbReference type="InterPro" id="IPR003593">
    <property type="entry name" value="AAA+_ATPase"/>
</dbReference>
<dbReference type="GO" id="GO:0008854">
    <property type="term" value="F:exodeoxyribonuclease V activity"/>
    <property type="evidence" value="ECO:0007669"/>
    <property type="project" value="InterPro"/>
</dbReference>
<dbReference type="Gene3D" id="1.10.10.1020">
    <property type="entry name" value="RecBCD complex, subunit RecD, N-terminal domain"/>
    <property type="match status" value="1"/>
</dbReference>
<comment type="miscellaneous">
    <text evidence="11">In the RecBCD complex, RecB has a slow 3'-5' helicase, an exonuclease activity and loads RecA onto ssDNA, RecD has a fast 5'-3' helicase activity, while RecC stimulates the ATPase and processivity of the RecB helicase and contributes to recognition of the Chi site.</text>
</comment>
<dbReference type="InterPro" id="IPR041851">
    <property type="entry name" value="RecD_N_sf"/>
</dbReference>
<evidence type="ECO:0000256" key="11">
    <source>
        <dbReference type="HAMAP-Rule" id="MF_01487"/>
    </source>
</evidence>
<dbReference type="Pfam" id="PF13538">
    <property type="entry name" value="UvrD_C_2"/>
    <property type="match status" value="1"/>
</dbReference>
<evidence type="ECO:0000256" key="5">
    <source>
        <dbReference type="ARBA" id="ARBA00022806"/>
    </source>
</evidence>
<comment type="similarity">
    <text evidence="11">Belongs to the RecD family.</text>
</comment>
<dbReference type="EMBL" id="SRYW01000021">
    <property type="protein sequence ID" value="TGY31929.1"/>
    <property type="molecule type" value="Genomic_DNA"/>
</dbReference>
<dbReference type="OrthoDB" id="9803432at2"/>
<dbReference type="CDD" id="cd17933">
    <property type="entry name" value="DEXSc_RecD-like"/>
    <property type="match status" value="1"/>
</dbReference>
<protein>
    <recommendedName>
        <fullName evidence="11">RecBCD enzyme subunit RecD</fullName>
        <ecNumber evidence="11">5.6.2.3</ecNumber>
    </recommendedName>
    <alternativeName>
        <fullName evidence="11">DNA 5'-3' helicase subunit RecD</fullName>
    </alternativeName>
    <alternativeName>
        <fullName evidence="11">Exonuclease V subunit RecD</fullName>
        <shortName evidence="11">ExoV subunit RecD</shortName>
    </alternativeName>
    <alternativeName>
        <fullName evidence="11">Helicase/nuclease RecBCD subunit RecD</fullName>
    </alternativeName>
</protein>
<evidence type="ECO:0000256" key="10">
    <source>
        <dbReference type="ARBA" id="ARBA00023235"/>
    </source>
</evidence>
<dbReference type="PANTHER" id="PTHR43788:SF6">
    <property type="entry name" value="DNA HELICASE B"/>
    <property type="match status" value="1"/>
</dbReference>
<dbReference type="Proteomes" id="UP000306631">
    <property type="component" value="Unassembled WGS sequence"/>
</dbReference>
<evidence type="ECO:0000313" key="14">
    <source>
        <dbReference type="EMBL" id="TGY31929.1"/>
    </source>
</evidence>
<dbReference type="SMART" id="SM00382">
    <property type="entry name" value="AAA"/>
    <property type="match status" value="1"/>
</dbReference>
<sequence length="635" mass="67709">MSLLAALYRSNALRTLDHALANSLRRLRPDTPDSVLAAAALASLAVSQGHAGFDPCCPQRLVDTPADWPPAAAWLAQLRASPWVEVPDTADADAGDVPLVLENGLLYLRRYREYERRLATGLQRIASHTLATDEPAALAALFAQLFPQAHDGIDHQARAAAIALRHPLVLVTGGPGTGKTTTIARLLVLLAAQAVQADRPVPRVALAAPTGRAAERMAESLRLAVQRLRLVGIAPALCDAMPATGTTLHRLLGVIPDSPRFRHHRDNPLPFDVVVVDEASMIDLPLMTKLVDAVASGTRLVLLGDPDQLPSVEAGDVLSAILRASGDGLGTQADDAQALRTLLAPAALQPLAAATPFAGRRVQLQRGYRQTDALDLAPLAHAVREGDSATAVALLRGRALAGVHFHDDQSDPLQHHREHLLAHWRGLGEAADPGQALANAGRIRLLTAVREGPQGARGLNARIEAMLAGVPRPGAAPGYFHGRLLLITENSYRHRLFNGDIGICLGDRHGAVTAWFPGETADQPRGFHPGALPAHESAFAMTVHKAQGSEFDEVWLQLPRRDNRVLSRELIYTGMTRARHALHVLGSAEVMEAALARHASRLSGLAMRLQGENTDTAAVPPGQHAEPPPSQGALF</sequence>
<evidence type="ECO:0000256" key="9">
    <source>
        <dbReference type="ARBA" id="ARBA00023204"/>
    </source>
</evidence>
<evidence type="ECO:0000256" key="12">
    <source>
        <dbReference type="SAM" id="MobiDB-lite"/>
    </source>
</evidence>
<reference evidence="14 15" key="1">
    <citation type="submission" date="2019-04" db="EMBL/GenBank/DDBJ databases">
        <title>Microbes associate with the intestines of laboratory mice.</title>
        <authorList>
            <person name="Navarre W."/>
            <person name="Wong E."/>
            <person name="Huang K."/>
            <person name="Tropini C."/>
            <person name="Ng K."/>
            <person name="Yu B."/>
        </authorList>
    </citation>
    <scope>NUCLEOTIDE SEQUENCE [LARGE SCALE GENOMIC DNA]</scope>
    <source>
        <strain evidence="14 15">NM62_B4-13</strain>
    </source>
</reference>
<dbReference type="GO" id="GO:0017116">
    <property type="term" value="F:single-stranded DNA helicase activity"/>
    <property type="evidence" value="ECO:0007669"/>
    <property type="project" value="TreeGrafter"/>
</dbReference>
<dbReference type="AlphaFoldDB" id="A0A4S2CSZ2"/>
<dbReference type="GO" id="GO:0000724">
    <property type="term" value="P:double-strand break repair via homologous recombination"/>
    <property type="evidence" value="ECO:0007669"/>
    <property type="project" value="UniProtKB-UniRule"/>
</dbReference>
<keyword evidence="9 11" id="KW-0234">DNA repair</keyword>
<dbReference type="Pfam" id="PF21185">
    <property type="entry name" value="RecD_N"/>
    <property type="match status" value="1"/>
</dbReference>
<dbReference type="EC" id="5.6.2.3" evidence="11"/>
<dbReference type="HAMAP" id="MF_01487">
    <property type="entry name" value="RecD"/>
    <property type="match status" value="1"/>
</dbReference>
<keyword evidence="4 11" id="KW-0378">Hydrolase</keyword>
<dbReference type="InterPro" id="IPR027417">
    <property type="entry name" value="P-loop_NTPase"/>
</dbReference>
<feature type="compositionally biased region" description="Pro residues" evidence="12">
    <location>
        <begin position="626"/>
        <end position="635"/>
    </location>
</feature>
<dbReference type="InterPro" id="IPR049550">
    <property type="entry name" value="RecD_N"/>
</dbReference>
<evidence type="ECO:0000256" key="4">
    <source>
        <dbReference type="ARBA" id="ARBA00022801"/>
    </source>
</evidence>
<keyword evidence="1 11" id="KW-0540">Nuclease</keyword>
<dbReference type="NCBIfam" id="TIGR01447">
    <property type="entry name" value="recD"/>
    <property type="match status" value="1"/>
</dbReference>
<comment type="caution">
    <text evidence="14">The sequence shown here is derived from an EMBL/GenBank/DDBJ whole genome shotgun (WGS) entry which is preliminary data.</text>
</comment>
<keyword evidence="7 11" id="KW-0067">ATP-binding</keyword>
<keyword evidence="3 11" id="KW-0227">DNA damage</keyword>
<dbReference type="SUPFAM" id="SSF52540">
    <property type="entry name" value="P-loop containing nucleoside triphosphate hydrolases"/>
    <property type="match status" value="1"/>
</dbReference>
<dbReference type="RefSeq" id="WP_136006862.1">
    <property type="nucleotide sequence ID" value="NZ_SRYW01000021.1"/>
</dbReference>
<feature type="domain" description="AAA+ ATPase" evidence="13">
    <location>
        <begin position="165"/>
        <end position="325"/>
    </location>
</feature>